<dbReference type="AlphaFoldDB" id="A0A671K926"/>
<reference evidence="3" key="2">
    <citation type="submission" date="2025-09" db="UniProtKB">
        <authorList>
            <consortium name="Ensembl"/>
        </authorList>
    </citation>
    <scope>IDENTIFICATION</scope>
</reference>
<dbReference type="InterPro" id="IPR013783">
    <property type="entry name" value="Ig-like_fold"/>
</dbReference>
<name>A0A671K926_9TELE</name>
<dbReference type="Gene3D" id="3.30.500.10">
    <property type="entry name" value="MHC class I-like antigen recognition-like"/>
    <property type="match status" value="2"/>
</dbReference>
<dbReference type="InterPro" id="IPR003597">
    <property type="entry name" value="Ig_C1-set"/>
</dbReference>
<dbReference type="Pfam" id="PF07654">
    <property type="entry name" value="C1-set"/>
    <property type="match status" value="1"/>
</dbReference>
<dbReference type="GO" id="GO:0006955">
    <property type="term" value="P:immune response"/>
    <property type="evidence" value="ECO:0007669"/>
    <property type="project" value="TreeGrafter"/>
</dbReference>
<dbReference type="PANTHER" id="PTHR16675:SF191">
    <property type="entry name" value="CLASS I HISTOCOMPATIBILITY ANTIGEN, F10 ALPHA CHAIN-LIKE-RELATED"/>
    <property type="match status" value="1"/>
</dbReference>
<sequence length="293" mass="34298">MYSSHSLMVFATYIAGQTQFPEFTLVLMLDDVEVMYYDSPFAKNGYRTFYLKDHQNCTDGLHVYQKRVGCELLDNDQPGLFLSWDAFNGQNTEEFTFDVAKRTMQMNLPWMRIKGMGQMEWLHVKFLYEHVYHPVCMKALRAFLEKEKNTVMRKLKPKVRLFRKPLTDSQGLQISCLATGFYPRHINLTLFRDGQPVDDDQITGREILPNGDGTYQMRKSLVISEEELHNTYYKCTANYLNLDNKLDICVKKKCFMVGHNCDRWDNVCTKLTYLCIKIVIYLSPAILNCLITF</sequence>
<dbReference type="GO" id="GO:0005615">
    <property type="term" value="C:extracellular space"/>
    <property type="evidence" value="ECO:0007669"/>
    <property type="project" value="TreeGrafter"/>
</dbReference>
<evidence type="ECO:0000256" key="1">
    <source>
        <dbReference type="ARBA" id="ARBA00023180"/>
    </source>
</evidence>
<dbReference type="PROSITE" id="PS50835">
    <property type="entry name" value="IG_LIKE"/>
    <property type="match status" value="1"/>
</dbReference>
<dbReference type="Gene3D" id="2.60.40.10">
    <property type="entry name" value="Immunoglobulins"/>
    <property type="match status" value="1"/>
</dbReference>
<dbReference type="SMART" id="SM00407">
    <property type="entry name" value="IGc1"/>
    <property type="match status" value="1"/>
</dbReference>
<dbReference type="Proteomes" id="UP000472260">
    <property type="component" value="Unassembled WGS sequence"/>
</dbReference>
<dbReference type="InterPro" id="IPR036179">
    <property type="entry name" value="Ig-like_dom_sf"/>
</dbReference>
<evidence type="ECO:0000313" key="4">
    <source>
        <dbReference type="Proteomes" id="UP000472260"/>
    </source>
</evidence>
<dbReference type="PANTHER" id="PTHR16675">
    <property type="entry name" value="MHC CLASS I-RELATED"/>
    <property type="match status" value="1"/>
</dbReference>
<evidence type="ECO:0000313" key="3">
    <source>
        <dbReference type="Ensembl" id="ENSSANP00000003903.1"/>
    </source>
</evidence>
<dbReference type="InterPro" id="IPR007110">
    <property type="entry name" value="Ig-like_dom"/>
</dbReference>
<dbReference type="InterPro" id="IPR050208">
    <property type="entry name" value="MHC_class-I_related"/>
</dbReference>
<dbReference type="SUPFAM" id="SSF48726">
    <property type="entry name" value="Immunoglobulin"/>
    <property type="match status" value="1"/>
</dbReference>
<dbReference type="SUPFAM" id="SSF54452">
    <property type="entry name" value="MHC antigen-recognition domain"/>
    <property type="match status" value="1"/>
</dbReference>
<reference evidence="3" key="1">
    <citation type="submission" date="2025-08" db="UniProtKB">
        <authorList>
            <consortium name="Ensembl"/>
        </authorList>
    </citation>
    <scope>IDENTIFICATION</scope>
</reference>
<dbReference type="InterPro" id="IPR011162">
    <property type="entry name" value="MHC_I/II-like_Ag-recog"/>
</dbReference>
<evidence type="ECO:0000259" key="2">
    <source>
        <dbReference type="PROSITE" id="PS50835"/>
    </source>
</evidence>
<proteinExistence type="predicted"/>
<accession>A0A671K926</accession>
<feature type="domain" description="Ig-like" evidence="2">
    <location>
        <begin position="157"/>
        <end position="247"/>
    </location>
</feature>
<organism evidence="3 4">
    <name type="scientific">Sinocyclocheilus anshuiensis</name>
    <dbReference type="NCBI Taxonomy" id="1608454"/>
    <lineage>
        <taxon>Eukaryota</taxon>
        <taxon>Metazoa</taxon>
        <taxon>Chordata</taxon>
        <taxon>Craniata</taxon>
        <taxon>Vertebrata</taxon>
        <taxon>Euteleostomi</taxon>
        <taxon>Actinopterygii</taxon>
        <taxon>Neopterygii</taxon>
        <taxon>Teleostei</taxon>
        <taxon>Ostariophysi</taxon>
        <taxon>Cypriniformes</taxon>
        <taxon>Cyprinidae</taxon>
        <taxon>Cyprininae</taxon>
        <taxon>Sinocyclocheilus</taxon>
    </lineage>
</organism>
<dbReference type="Ensembl" id="ENSSANT00000004201.1">
    <property type="protein sequence ID" value="ENSSANP00000003903.1"/>
    <property type="gene ID" value="ENSSANG00000002140.1"/>
</dbReference>
<keyword evidence="1" id="KW-0325">Glycoprotein</keyword>
<dbReference type="GO" id="GO:0009897">
    <property type="term" value="C:external side of plasma membrane"/>
    <property type="evidence" value="ECO:0007669"/>
    <property type="project" value="TreeGrafter"/>
</dbReference>
<dbReference type="InterPro" id="IPR037055">
    <property type="entry name" value="MHC_I-like_Ag-recog_sf"/>
</dbReference>
<protein>
    <recommendedName>
        <fullName evidence="2">Ig-like domain-containing protein</fullName>
    </recommendedName>
</protein>
<keyword evidence="4" id="KW-1185">Reference proteome</keyword>